<dbReference type="Pfam" id="PF01370">
    <property type="entry name" value="Epimerase"/>
    <property type="match status" value="2"/>
</dbReference>
<comment type="caution">
    <text evidence="2">The sequence shown here is derived from an EMBL/GenBank/DDBJ whole genome shotgun (WGS) entry which is preliminary data.</text>
</comment>
<keyword evidence="3" id="KW-1185">Reference proteome</keyword>
<accession>A0A2J7YP66</accession>
<evidence type="ECO:0000313" key="3">
    <source>
        <dbReference type="Proteomes" id="UP000236520"/>
    </source>
</evidence>
<dbReference type="GO" id="GO:0005737">
    <property type="term" value="C:cytoplasm"/>
    <property type="evidence" value="ECO:0007669"/>
    <property type="project" value="TreeGrafter"/>
</dbReference>
<feature type="domain" description="NAD-dependent epimerase/dehydratase" evidence="1">
    <location>
        <begin position="3"/>
        <end position="75"/>
    </location>
</feature>
<sequence length="321" mass="33606">MRVFVTGGTGFIGTPLVKDLLDNGHEVLGMARTDDGAAKLAAAGAAVHRGSLVDLDSLRKGAAQTDGVIHLAYLHGMGHMPFGTKVGILLGGSPRGITGRFAAAGAGADRKAIDTFGSVLAATGGPLVVAFPTMTLASGSLVTEREAPDPTSPGAARIGSETATLALASQGVRASIVRIPPTVHGDGDKAMVPRLITAARKKNMAGYVDQGRNRWPAAHKQDVARLFRLALENGAAGSRYHAVTEDGVPMRSIAEVISKRLNVPARSLAKEEAAGHFGWLAAFVARDNHVSSELTRKELGWRPTGPDLLTDLDRPEYFTVR</sequence>
<reference evidence="2 3" key="1">
    <citation type="submission" date="2015-09" db="EMBL/GenBank/DDBJ databases">
        <title>Genome sequence, genome mining and natural product profiling of a biocontrol bacterium Streptomyces malaysiensis F913.</title>
        <authorList>
            <person name="Xu Y."/>
            <person name="Wei J."/>
            <person name="Xie J."/>
            <person name="Li T."/>
            <person name="Zhou Z."/>
        </authorList>
    </citation>
    <scope>NUCLEOTIDE SEQUENCE [LARGE SCALE GENOMIC DNA]</scope>
    <source>
        <strain evidence="2 3">F913</strain>
    </source>
</reference>
<organism evidence="2 3">
    <name type="scientific">Streptomyces malaysiensis</name>
    <dbReference type="NCBI Taxonomy" id="92644"/>
    <lineage>
        <taxon>Bacteria</taxon>
        <taxon>Bacillati</taxon>
        <taxon>Actinomycetota</taxon>
        <taxon>Actinomycetes</taxon>
        <taxon>Kitasatosporales</taxon>
        <taxon>Streptomycetaceae</taxon>
        <taxon>Streptomyces</taxon>
        <taxon>Streptomyces violaceusniger group</taxon>
    </lineage>
</organism>
<gene>
    <name evidence="2" type="ORF">SMF913_25184</name>
</gene>
<proteinExistence type="predicted"/>
<evidence type="ECO:0000313" key="2">
    <source>
        <dbReference type="EMBL" id="PNG89719.1"/>
    </source>
</evidence>
<dbReference type="PANTHER" id="PTHR48079">
    <property type="entry name" value="PROTEIN YEEZ"/>
    <property type="match status" value="1"/>
</dbReference>
<evidence type="ECO:0000259" key="1">
    <source>
        <dbReference type="Pfam" id="PF01370"/>
    </source>
</evidence>
<dbReference type="InterPro" id="IPR036291">
    <property type="entry name" value="NAD(P)-bd_dom_sf"/>
</dbReference>
<dbReference type="EMBL" id="LJIW01000002">
    <property type="protein sequence ID" value="PNG89719.1"/>
    <property type="molecule type" value="Genomic_DNA"/>
</dbReference>
<dbReference type="Gene3D" id="3.40.50.720">
    <property type="entry name" value="NAD(P)-binding Rossmann-like Domain"/>
    <property type="match status" value="2"/>
</dbReference>
<dbReference type="PANTHER" id="PTHR48079:SF9">
    <property type="entry name" value="PUTATIVE-RELATED"/>
    <property type="match status" value="1"/>
</dbReference>
<name>A0A2J7YP66_STRMQ</name>
<protein>
    <recommendedName>
        <fullName evidence="1">NAD-dependent epimerase/dehydratase domain-containing protein</fullName>
    </recommendedName>
</protein>
<dbReference type="InterPro" id="IPR051783">
    <property type="entry name" value="NAD(P)-dependent_oxidoreduct"/>
</dbReference>
<dbReference type="CDD" id="cd05262">
    <property type="entry name" value="SDR_a7"/>
    <property type="match status" value="1"/>
</dbReference>
<dbReference type="Proteomes" id="UP000236520">
    <property type="component" value="Unassembled WGS sequence"/>
</dbReference>
<dbReference type="InterPro" id="IPR001509">
    <property type="entry name" value="Epimerase_deHydtase"/>
</dbReference>
<dbReference type="GO" id="GO:0004029">
    <property type="term" value="F:aldehyde dehydrogenase (NAD+) activity"/>
    <property type="evidence" value="ECO:0007669"/>
    <property type="project" value="TreeGrafter"/>
</dbReference>
<dbReference type="RefSeq" id="WP_102935745.1">
    <property type="nucleotide sequence ID" value="NZ_LJIW01000002.1"/>
</dbReference>
<dbReference type="AlphaFoldDB" id="A0A2J7YP66"/>
<dbReference type="SUPFAM" id="SSF51735">
    <property type="entry name" value="NAD(P)-binding Rossmann-fold domains"/>
    <property type="match status" value="1"/>
</dbReference>
<feature type="domain" description="NAD-dependent epimerase/dehydratase" evidence="1">
    <location>
        <begin position="149"/>
        <end position="240"/>
    </location>
</feature>